<feature type="domain" description="ABC-three component systems C-terminal" evidence="2">
    <location>
        <begin position="118"/>
        <end position="256"/>
    </location>
</feature>
<reference evidence="3 4" key="1">
    <citation type="submission" date="2018-06" db="EMBL/GenBank/DDBJ databases">
        <authorList>
            <consortium name="Pathogen Informatics"/>
            <person name="Doyle S."/>
        </authorList>
    </citation>
    <scope>NUCLEOTIDE SEQUENCE [LARGE SCALE GENOMIC DNA]</scope>
    <source>
        <strain evidence="3 4">NCTC11647</strain>
    </source>
</reference>
<evidence type="ECO:0000259" key="2">
    <source>
        <dbReference type="Pfam" id="PF20277"/>
    </source>
</evidence>
<evidence type="ECO:0000313" key="3">
    <source>
        <dbReference type="EMBL" id="SPY44832.1"/>
    </source>
</evidence>
<dbReference type="Pfam" id="PF20277">
    <property type="entry name" value="CTD11"/>
    <property type="match status" value="1"/>
</dbReference>
<sequence length="262" mass="30501">MANKLRRAQVTETVKMSLVAEVQGKCPLCRKNLIKRKAPNVPVRVFDVAHIYPLNATERELELLKDEERLCDDIDSEGNFITLCKECHKMYDTQKTVEEYRHLVEVKKAINKIRALTDTWDNQTLHKDIALVAERIDQLDASTLEDTKLSFDALKVSDKTDDTFGQLNEMKVSMFVVNYFANIKESLKRLEMQRKASSLVICNQVRSYYSMLLFQDFNQNDIFEQMCDWFMVNTGIKERTKAEVLVSYFIQHCEIFSNDSAE</sequence>
<evidence type="ECO:0000259" key="1">
    <source>
        <dbReference type="Pfam" id="PF13391"/>
    </source>
</evidence>
<name>A0A2X1XTZ0_PHODM</name>
<dbReference type="Pfam" id="PF13391">
    <property type="entry name" value="HNH_2"/>
    <property type="match status" value="1"/>
</dbReference>
<dbReference type="EMBL" id="UATL01000005">
    <property type="protein sequence ID" value="SPY44832.1"/>
    <property type="molecule type" value="Genomic_DNA"/>
</dbReference>
<protein>
    <submittedName>
        <fullName evidence="3">Uncharacterized protein</fullName>
    </submittedName>
</protein>
<dbReference type="Proteomes" id="UP000251647">
    <property type="component" value="Unassembled WGS sequence"/>
</dbReference>
<proteinExistence type="predicted"/>
<dbReference type="RefSeq" id="WP_005305019.1">
    <property type="nucleotide sequence ID" value="NZ_PYOG01000010.1"/>
</dbReference>
<gene>
    <name evidence="3" type="ORF">NCTC11647_03783</name>
</gene>
<feature type="domain" description="HNH nuclease" evidence="1">
    <location>
        <begin position="39"/>
        <end position="93"/>
    </location>
</feature>
<evidence type="ECO:0000313" key="4">
    <source>
        <dbReference type="Proteomes" id="UP000251647"/>
    </source>
</evidence>
<dbReference type="OrthoDB" id="9052589at2"/>
<dbReference type="InterPro" id="IPR003615">
    <property type="entry name" value="HNH_nuc"/>
</dbReference>
<accession>A0A2X1XTZ0</accession>
<organism evidence="3 4">
    <name type="scientific">Photobacterium damselae</name>
    <dbReference type="NCBI Taxonomy" id="38293"/>
    <lineage>
        <taxon>Bacteria</taxon>
        <taxon>Pseudomonadati</taxon>
        <taxon>Pseudomonadota</taxon>
        <taxon>Gammaproteobacteria</taxon>
        <taxon>Vibrionales</taxon>
        <taxon>Vibrionaceae</taxon>
        <taxon>Photobacterium</taxon>
    </lineage>
</organism>
<dbReference type="InterPro" id="IPR046921">
    <property type="entry name" value="ABC-3C_CTD11"/>
</dbReference>
<dbReference type="AlphaFoldDB" id="A0A2X1XTZ0"/>